<proteinExistence type="predicted"/>
<dbReference type="AlphaFoldDB" id="A0A9D3UDG5"/>
<sequence length="157" mass="18190">MVSKNWRGECGSNPIESSSFPVMLRFLSSSSPIKLFGFYSSGLEAVDEKQQSSMAMRDVERKRVTSAEETCTDCSFTILWFPFLIPFKLPYPEPLYFPFLCQTSFECRIAEKLCMLINDFLKELMGFVFLFVELYQYLGTCMIYEFGRWLGFGIIPC</sequence>
<evidence type="ECO:0000313" key="1">
    <source>
        <dbReference type="EMBL" id="KAH1038506.1"/>
    </source>
</evidence>
<dbReference type="Proteomes" id="UP000828251">
    <property type="component" value="Unassembled WGS sequence"/>
</dbReference>
<accession>A0A9D3UDG5</accession>
<keyword evidence="2" id="KW-1185">Reference proteome</keyword>
<comment type="caution">
    <text evidence="1">The sequence shown here is derived from an EMBL/GenBank/DDBJ whole genome shotgun (WGS) entry which is preliminary data.</text>
</comment>
<organism evidence="1 2">
    <name type="scientific">Gossypium stocksii</name>
    <dbReference type="NCBI Taxonomy" id="47602"/>
    <lineage>
        <taxon>Eukaryota</taxon>
        <taxon>Viridiplantae</taxon>
        <taxon>Streptophyta</taxon>
        <taxon>Embryophyta</taxon>
        <taxon>Tracheophyta</taxon>
        <taxon>Spermatophyta</taxon>
        <taxon>Magnoliopsida</taxon>
        <taxon>eudicotyledons</taxon>
        <taxon>Gunneridae</taxon>
        <taxon>Pentapetalae</taxon>
        <taxon>rosids</taxon>
        <taxon>malvids</taxon>
        <taxon>Malvales</taxon>
        <taxon>Malvaceae</taxon>
        <taxon>Malvoideae</taxon>
        <taxon>Gossypium</taxon>
    </lineage>
</organism>
<reference evidence="1 2" key="1">
    <citation type="journal article" date="2021" name="Plant Biotechnol. J.">
        <title>Multi-omics assisted identification of the key and species-specific regulatory components of drought-tolerant mechanisms in Gossypium stocksii.</title>
        <authorList>
            <person name="Yu D."/>
            <person name="Ke L."/>
            <person name="Zhang D."/>
            <person name="Wu Y."/>
            <person name="Sun Y."/>
            <person name="Mei J."/>
            <person name="Sun J."/>
            <person name="Sun Y."/>
        </authorList>
    </citation>
    <scope>NUCLEOTIDE SEQUENCE [LARGE SCALE GENOMIC DNA]</scope>
    <source>
        <strain evidence="2">cv. E1</strain>
        <tissue evidence="1">Leaf</tissue>
    </source>
</reference>
<evidence type="ECO:0000313" key="2">
    <source>
        <dbReference type="Proteomes" id="UP000828251"/>
    </source>
</evidence>
<name>A0A9D3UDG5_9ROSI</name>
<protein>
    <submittedName>
        <fullName evidence="1">Uncharacterized protein</fullName>
    </submittedName>
</protein>
<gene>
    <name evidence="1" type="ORF">J1N35_040249</name>
</gene>
<dbReference type="EMBL" id="JAIQCV010000012">
    <property type="protein sequence ID" value="KAH1038506.1"/>
    <property type="molecule type" value="Genomic_DNA"/>
</dbReference>